<keyword evidence="3" id="KW-0472">Membrane</keyword>
<dbReference type="InterPro" id="IPR029058">
    <property type="entry name" value="AB_hydrolase_fold"/>
</dbReference>
<dbReference type="InterPro" id="IPR013094">
    <property type="entry name" value="AB_hydrolase_3"/>
</dbReference>
<dbReference type="Gene3D" id="3.40.50.1820">
    <property type="entry name" value="alpha/beta hydrolase"/>
    <property type="match status" value="1"/>
</dbReference>
<dbReference type="GO" id="GO:0106435">
    <property type="term" value="F:carboxylesterase activity"/>
    <property type="evidence" value="ECO:0007669"/>
    <property type="project" value="UniProtKB-EC"/>
</dbReference>
<evidence type="ECO:0000256" key="2">
    <source>
        <dbReference type="ARBA" id="ARBA00022801"/>
    </source>
</evidence>
<dbReference type="AlphaFoldDB" id="A0A2H4WPN7"/>
<evidence type="ECO:0000313" key="5">
    <source>
        <dbReference type="EMBL" id="AUD08548.1"/>
    </source>
</evidence>
<evidence type="ECO:0000256" key="1">
    <source>
        <dbReference type="ARBA" id="ARBA00010515"/>
    </source>
</evidence>
<reference evidence="5" key="2">
    <citation type="submission" date="2017-05" db="EMBL/GenBank/DDBJ databases">
        <authorList>
            <person name="Song R."/>
            <person name="Chenine A.L."/>
            <person name="Ruprecht R.M."/>
        </authorList>
    </citation>
    <scope>NUCLEOTIDE SEQUENCE</scope>
    <source>
        <strain evidence="5">SW135</strain>
    </source>
</reference>
<organism evidence="5">
    <name type="scientific">Qipengyuania seohaensis</name>
    <dbReference type="NCBI Taxonomy" id="266951"/>
    <lineage>
        <taxon>Bacteria</taxon>
        <taxon>Pseudomonadati</taxon>
        <taxon>Pseudomonadota</taxon>
        <taxon>Alphaproteobacteria</taxon>
        <taxon>Sphingomonadales</taxon>
        <taxon>Erythrobacteraceae</taxon>
        <taxon>Qipengyuania</taxon>
    </lineage>
</organism>
<evidence type="ECO:0000256" key="3">
    <source>
        <dbReference type="SAM" id="Phobius"/>
    </source>
</evidence>
<keyword evidence="3" id="KW-1133">Transmembrane helix</keyword>
<dbReference type="PANTHER" id="PTHR48081">
    <property type="entry name" value="AB HYDROLASE SUPERFAMILY PROTEIN C4A8.06C"/>
    <property type="match status" value="1"/>
</dbReference>
<gene>
    <name evidence="5" type="primary">e69</name>
</gene>
<keyword evidence="2 5" id="KW-0378">Hydrolase</keyword>
<feature type="transmembrane region" description="Helical" evidence="3">
    <location>
        <begin position="114"/>
        <end position="131"/>
    </location>
</feature>
<feature type="domain" description="Alpha/beta hydrolase fold-3" evidence="4">
    <location>
        <begin position="48"/>
        <end position="249"/>
    </location>
</feature>
<name>A0A2H4WPN7_9SPHN</name>
<comment type="similarity">
    <text evidence="1">Belongs to the 'GDXG' lipolytic enzyme family.</text>
</comment>
<dbReference type="Pfam" id="PF07859">
    <property type="entry name" value="Abhydrolase_3"/>
    <property type="match status" value="1"/>
</dbReference>
<dbReference type="EMBL" id="MF095674">
    <property type="protein sequence ID" value="AUD08548.1"/>
    <property type="molecule type" value="Genomic_DNA"/>
</dbReference>
<dbReference type="SMR" id="A0A2H4WPN7"/>
<dbReference type="SUPFAM" id="SSF53474">
    <property type="entry name" value="alpha/beta-Hydrolases"/>
    <property type="match status" value="1"/>
</dbReference>
<dbReference type="GO" id="GO:0004806">
    <property type="term" value="F:triacylglycerol lipase activity"/>
    <property type="evidence" value="ECO:0007669"/>
    <property type="project" value="TreeGrafter"/>
</dbReference>
<evidence type="ECO:0000259" key="4">
    <source>
        <dbReference type="Pfam" id="PF07859"/>
    </source>
</evidence>
<reference evidence="5" key="1">
    <citation type="journal article" date="2017" name="Front. Microbiol.">
        <title>A Novel Halotolerant Thermoalkaliphilic Esterase from Marine Bacterium Erythrobacter seohaensis SW-135.</title>
        <authorList>
            <person name="Huo Y.Y."/>
            <person name="Rong Z."/>
            <person name="Jian S.L."/>
            <person name="Xu C.D."/>
            <person name="Li J."/>
            <person name="Xu X.W."/>
        </authorList>
    </citation>
    <scope>NUCLEOTIDE SEQUENCE</scope>
    <source>
        <strain evidence="5">SW135</strain>
    </source>
</reference>
<dbReference type="InterPro" id="IPR050300">
    <property type="entry name" value="GDXG_lipolytic_enzyme"/>
</dbReference>
<dbReference type="PANTHER" id="PTHR48081:SF30">
    <property type="entry name" value="ACETYL-HYDROLASE LIPR-RELATED"/>
    <property type="match status" value="1"/>
</dbReference>
<keyword evidence="3" id="KW-0812">Transmembrane</keyword>
<accession>A0A2H4WPN7</accession>
<proteinExistence type="inferred from homology"/>
<protein>
    <submittedName>
        <fullName evidence="5">Esterase</fullName>
        <ecNumber evidence="5">3.1.1.1</ecNumber>
    </submittedName>
</protein>
<sequence length="274" mass="29542">MRDHGERFVVEAEERRTVSIERTNLGGVNIAWVSPSDKVPSSDGPLIFNLHDGGFALNDGDAALYTAVSFAELQQLDSVSVDYRLTPQHPYPAALEDAVAAYAVIKRKMPGRPIVVYGLSAGGGLGAAFLLKVKQLGLPMPEAAVLNSPWSDVSMNSDTLATLDCYDPLLGGSRPTLKPLANSYAAGADPQDPLVSPVYGDWEGVDVPVLLISGTRDVMLGDTVRLHRAMWRAGVPAELIVNEGMWHAFSVEPEFEAMIADSARFIRHISAKED</sequence>
<dbReference type="EC" id="3.1.1.1" evidence="5"/>